<evidence type="ECO:0000313" key="2">
    <source>
        <dbReference type="Proteomes" id="UP001054837"/>
    </source>
</evidence>
<keyword evidence="2" id="KW-1185">Reference proteome</keyword>
<dbReference type="Proteomes" id="UP001054837">
    <property type="component" value="Unassembled WGS sequence"/>
</dbReference>
<dbReference type="AlphaFoldDB" id="A0AAV4VD70"/>
<dbReference type="SMART" id="SM00028">
    <property type="entry name" value="TPR"/>
    <property type="match status" value="3"/>
</dbReference>
<dbReference type="InterPro" id="IPR019734">
    <property type="entry name" value="TPR_rpt"/>
</dbReference>
<dbReference type="InterPro" id="IPR019412">
    <property type="entry name" value="IML2/TPR_39"/>
</dbReference>
<protein>
    <submittedName>
        <fullName evidence="1">Tetratricopeptide repeat protein 39A</fullName>
    </submittedName>
</protein>
<gene>
    <name evidence="1" type="primary">Ttc39a</name>
    <name evidence="1" type="ORF">CDAR_218611</name>
</gene>
<proteinExistence type="predicted"/>
<reference evidence="1 2" key="1">
    <citation type="submission" date="2021-06" db="EMBL/GenBank/DDBJ databases">
        <title>Caerostris darwini draft genome.</title>
        <authorList>
            <person name="Kono N."/>
            <person name="Arakawa K."/>
        </authorList>
    </citation>
    <scope>NUCLEOTIDE SEQUENCE [LARGE SCALE GENOMIC DNA]</scope>
</reference>
<dbReference type="SUPFAM" id="SSF48452">
    <property type="entry name" value="TPR-like"/>
    <property type="match status" value="1"/>
</dbReference>
<dbReference type="PANTHER" id="PTHR31859">
    <property type="entry name" value="TETRATRICOPEPTIDE REPEAT PROTEIN 39 FAMILY MEMBER"/>
    <property type="match status" value="1"/>
</dbReference>
<evidence type="ECO:0000313" key="1">
    <source>
        <dbReference type="EMBL" id="GIY67814.1"/>
    </source>
</evidence>
<dbReference type="PANTHER" id="PTHR31859:SF9">
    <property type="entry name" value="TETRATRICOPEPTIDE REPEAT PROTEIN 39B"/>
    <property type="match status" value="1"/>
</dbReference>
<name>A0AAV4VD70_9ARAC</name>
<dbReference type="Pfam" id="PF10300">
    <property type="entry name" value="Iml2-TPR_39"/>
    <property type="match status" value="1"/>
</dbReference>
<sequence>MQVIWSCSGQVEVSCLGLGQIFDDDWEADPKEIELPEEKPTVQESIQETLRTLDLFMNNKFQEAVDVMEPWAHCSSYHALGKSTVYFIQTILSFDPDDISRSMEILKESVTVCNRLRRKGTLMYITRLLRGVDYNMYTTEEVHAELCYAECLLLTALLTFVADNSFVNFIKGGLRIRACYRAYKEAALILENRRWEDEEDRRHYESGVRMGLGIFYLVVAHLPTRIIRVLEMIGFCGDKETGLQYLHDSVALDGSLRSPLTALFLLCYNTIITYLFGLADGDLVSSEYIVKNMLQKYPRGALYLFLYGRLLEVKGDFDQAINLLLDSLTVQDTWRQMRNLGSWEIMWCYSFKFEWKNAQKYLDFLRRESRWSPAIYNYAYALSLYMQYLEGGRTDDNSLVEIHSLMKKVPGLKQKLAGKSFPLEKFVVAKAKKFVRQNDRLLFPFFEMMYVFNVFPMFKKHPEAMRRMLSVIEKDSPIFDKTQEYNEEEVEDYCLSLLLKAMCYKTLGETEKAENHLHELLQFENDLGDDIYLATYAMAEMGYMALEQGQYEEALQWLDRSCHAHTDYHLESFLHYRIHAAIRHIQTLSSLLQQVPTSTPTPNNTLYNCSMSPATKSASINIYEPPVPPSVST</sequence>
<dbReference type="EMBL" id="BPLQ01012779">
    <property type="protein sequence ID" value="GIY67814.1"/>
    <property type="molecule type" value="Genomic_DNA"/>
</dbReference>
<organism evidence="1 2">
    <name type="scientific">Caerostris darwini</name>
    <dbReference type="NCBI Taxonomy" id="1538125"/>
    <lineage>
        <taxon>Eukaryota</taxon>
        <taxon>Metazoa</taxon>
        <taxon>Ecdysozoa</taxon>
        <taxon>Arthropoda</taxon>
        <taxon>Chelicerata</taxon>
        <taxon>Arachnida</taxon>
        <taxon>Araneae</taxon>
        <taxon>Araneomorphae</taxon>
        <taxon>Entelegynae</taxon>
        <taxon>Araneoidea</taxon>
        <taxon>Araneidae</taxon>
        <taxon>Caerostris</taxon>
    </lineage>
</organism>
<dbReference type="Gene3D" id="1.25.40.10">
    <property type="entry name" value="Tetratricopeptide repeat domain"/>
    <property type="match status" value="1"/>
</dbReference>
<comment type="caution">
    <text evidence="1">The sequence shown here is derived from an EMBL/GenBank/DDBJ whole genome shotgun (WGS) entry which is preliminary data.</text>
</comment>
<dbReference type="InterPro" id="IPR011990">
    <property type="entry name" value="TPR-like_helical_dom_sf"/>
</dbReference>
<accession>A0AAV4VD70</accession>